<evidence type="ECO:0000313" key="21">
    <source>
        <dbReference type="EMBL" id="EXJ91780.1"/>
    </source>
</evidence>
<evidence type="ECO:0000256" key="1">
    <source>
        <dbReference type="ARBA" id="ARBA00001936"/>
    </source>
</evidence>
<keyword evidence="13" id="KW-0464">Manganese</keyword>
<dbReference type="FunFam" id="3.40.50.300:FF:001669">
    <property type="entry name" value="Dicer-like protein 1"/>
    <property type="match status" value="1"/>
</dbReference>
<keyword evidence="4" id="KW-0479">Metal-binding</keyword>
<evidence type="ECO:0000259" key="18">
    <source>
        <dbReference type="PROSITE" id="PS51192"/>
    </source>
</evidence>
<dbReference type="CDD" id="cd00593">
    <property type="entry name" value="RIBOc"/>
    <property type="match status" value="2"/>
</dbReference>
<dbReference type="Proteomes" id="UP000019478">
    <property type="component" value="Unassembled WGS sequence"/>
</dbReference>
<dbReference type="InterPro" id="IPR038248">
    <property type="entry name" value="Dicer_dimer_sf"/>
</dbReference>
<evidence type="ECO:0000256" key="7">
    <source>
        <dbReference type="ARBA" id="ARBA00022801"/>
    </source>
</evidence>
<dbReference type="InterPro" id="IPR000999">
    <property type="entry name" value="RNase_III_dom"/>
</dbReference>
<dbReference type="STRING" id="1182542.W9YQ27"/>
<keyword evidence="8" id="KW-0347">Helicase</keyword>
<dbReference type="GO" id="GO:0005524">
    <property type="term" value="F:ATP binding"/>
    <property type="evidence" value="ECO:0007669"/>
    <property type="project" value="UniProtKB-KW"/>
</dbReference>
<gene>
    <name evidence="21" type="ORF">A1O3_00330</name>
</gene>
<dbReference type="SMART" id="SM00535">
    <property type="entry name" value="RIBOc"/>
    <property type="match status" value="2"/>
</dbReference>
<keyword evidence="12" id="KW-0051">Antiviral defense</keyword>
<dbReference type="PROSITE" id="PS51327">
    <property type="entry name" value="DICER_DSRBF"/>
    <property type="match status" value="1"/>
</dbReference>
<dbReference type="GO" id="GO:0046872">
    <property type="term" value="F:metal ion binding"/>
    <property type="evidence" value="ECO:0007669"/>
    <property type="project" value="UniProtKB-KW"/>
</dbReference>
<dbReference type="PROSITE" id="PS51192">
    <property type="entry name" value="HELICASE_ATP_BIND_1"/>
    <property type="match status" value="1"/>
</dbReference>
<dbReference type="PANTHER" id="PTHR14950">
    <property type="entry name" value="DICER-RELATED"/>
    <property type="match status" value="1"/>
</dbReference>
<keyword evidence="5" id="KW-0677">Repeat</keyword>
<dbReference type="InterPro" id="IPR005034">
    <property type="entry name" value="Dicer_dimerisation"/>
</dbReference>
<comment type="similarity">
    <text evidence="15">Belongs to the helicase family. Dicer subfamily.</text>
</comment>
<keyword evidence="11 15" id="KW-0694">RNA-binding</keyword>
<dbReference type="InterPro" id="IPR001650">
    <property type="entry name" value="Helicase_C-like"/>
</dbReference>
<dbReference type="GeneID" id="19164470"/>
<evidence type="ECO:0000256" key="2">
    <source>
        <dbReference type="ARBA" id="ARBA00001946"/>
    </source>
</evidence>
<dbReference type="Gene3D" id="1.10.1520.10">
    <property type="entry name" value="Ribonuclease III domain"/>
    <property type="match status" value="2"/>
</dbReference>
<dbReference type="Pfam" id="PF03368">
    <property type="entry name" value="Dicer_dimer"/>
    <property type="match status" value="1"/>
</dbReference>
<evidence type="ECO:0000256" key="9">
    <source>
        <dbReference type="ARBA" id="ARBA00022840"/>
    </source>
</evidence>
<dbReference type="GO" id="GO:0005737">
    <property type="term" value="C:cytoplasm"/>
    <property type="evidence" value="ECO:0007669"/>
    <property type="project" value="TreeGrafter"/>
</dbReference>
<keyword evidence="3" id="KW-0930">Antiviral protein</keyword>
<evidence type="ECO:0000256" key="16">
    <source>
        <dbReference type="SAM" id="MobiDB-lite"/>
    </source>
</evidence>
<dbReference type="SMART" id="SM00490">
    <property type="entry name" value="HELICc"/>
    <property type="match status" value="1"/>
</dbReference>
<dbReference type="GO" id="GO:0003723">
    <property type="term" value="F:RNA binding"/>
    <property type="evidence" value="ECO:0007669"/>
    <property type="project" value="UniProtKB-UniRule"/>
</dbReference>
<dbReference type="InterPro" id="IPR027417">
    <property type="entry name" value="P-loop_NTPase"/>
</dbReference>
<protein>
    <recommendedName>
        <fullName evidence="23">Dicer-like protein 2</fullName>
    </recommendedName>
</protein>
<dbReference type="PROSITE" id="PS51194">
    <property type="entry name" value="HELICASE_CTER"/>
    <property type="match status" value="1"/>
</dbReference>
<feature type="domain" description="RNase III" evidence="17">
    <location>
        <begin position="1060"/>
        <end position="1268"/>
    </location>
</feature>
<evidence type="ECO:0000256" key="10">
    <source>
        <dbReference type="ARBA" id="ARBA00022842"/>
    </source>
</evidence>
<name>W9YQ27_9EURO</name>
<feature type="compositionally biased region" description="Basic and acidic residues" evidence="16">
    <location>
        <begin position="980"/>
        <end position="995"/>
    </location>
</feature>
<keyword evidence="7" id="KW-0378">Hydrolase</keyword>
<dbReference type="InterPro" id="IPR011545">
    <property type="entry name" value="DEAD/DEAH_box_helicase_dom"/>
</dbReference>
<dbReference type="PROSITE" id="PS00517">
    <property type="entry name" value="RNASE_3_1"/>
    <property type="match status" value="1"/>
</dbReference>
<reference evidence="21 22" key="1">
    <citation type="submission" date="2013-03" db="EMBL/GenBank/DDBJ databases">
        <title>The Genome Sequence of Capronia epimyces CBS 606.96.</title>
        <authorList>
            <consortium name="The Broad Institute Genomics Platform"/>
            <person name="Cuomo C."/>
            <person name="de Hoog S."/>
            <person name="Gorbushina A."/>
            <person name="Walker B."/>
            <person name="Young S.K."/>
            <person name="Zeng Q."/>
            <person name="Gargeya S."/>
            <person name="Fitzgerald M."/>
            <person name="Haas B."/>
            <person name="Abouelleil A."/>
            <person name="Allen A.W."/>
            <person name="Alvarado L."/>
            <person name="Arachchi H.M."/>
            <person name="Berlin A.M."/>
            <person name="Chapman S.B."/>
            <person name="Gainer-Dewar J."/>
            <person name="Goldberg J."/>
            <person name="Griggs A."/>
            <person name="Gujja S."/>
            <person name="Hansen M."/>
            <person name="Howarth C."/>
            <person name="Imamovic A."/>
            <person name="Ireland A."/>
            <person name="Larimer J."/>
            <person name="McCowan C."/>
            <person name="Murphy C."/>
            <person name="Pearson M."/>
            <person name="Poon T.W."/>
            <person name="Priest M."/>
            <person name="Roberts A."/>
            <person name="Saif S."/>
            <person name="Shea T."/>
            <person name="Sisk P."/>
            <person name="Sykes S."/>
            <person name="Wortman J."/>
            <person name="Nusbaum C."/>
            <person name="Birren B."/>
        </authorList>
    </citation>
    <scope>NUCLEOTIDE SEQUENCE [LARGE SCALE GENOMIC DNA]</scope>
    <source>
        <strain evidence="21 22">CBS 606.96</strain>
    </source>
</reference>
<evidence type="ECO:0000256" key="11">
    <source>
        <dbReference type="ARBA" id="ARBA00022884"/>
    </source>
</evidence>
<feature type="domain" description="Helicase C-terminal" evidence="19">
    <location>
        <begin position="323"/>
        <end position="488"/>
    </location>
</feature>
<evidence type="ECO:0000256" key="15">
    <source>
        <dbReference type="PROSITE-ProRule" id="PRU00657"/>
    </source>
</evidence>
<sequence length="1409" mass="157972">MEELDRCSQDQLVWFLAPTVALCTQQHEVLRSQLRAARTRLLIGADNVDRWSEKRLWDSVLSGVQIVVSTHAVLLDALGHGFVRIARLALLVFDEAHHCRRKHPANRIMQDFYHPRKLSHGPASVPHILGLTASPIQSKPKDLVVIETNLDSICRTPRRQRQEMLKFVNRPVVKKLFYRDKDDDYHQHLKAASRESMALRLLRRICHQIAPESPTGVDQPSIGTPLPTGGYEGQLVKFRKKAVHVYDELGAWAADYFILESIKILKQGLDVESPFVFGFKDDEKTKLLQVLSAIPALMLTSFRPEEGNEMPLSPKAECLIAFLAEQDPERCSGLVFVKQRAVVSVLHALLSQHPRTAKQFRCATFVGLSNSAHRRYSMSEMLDLKAQREALTELKAQVKNIIIATDVLEEGIDVIACNLVVCFDLPSNLKSFVQRRGRARQEQSTFAVLLSDPNSGENKDKIHAWQQLEEEMIRLYQDETRCLQQEMAEEPTENVTYELNLPSTGAKLTADGALGHLHHFCALLPPQPFVDLRPAFETQQNELTGMFTATVTLPNCVNASVRCAASRKAWQTQKAAVKDVAFQAYQALFHAGLLNDHLLPLKHDTALDEEDPIDDLPAVVEVSTQHDPWLELAQAWSCPDCHYTTISLHEDGKNGPSELEFVLVSPSALPAIKPIKMYWSECVTFTLTLGSPHRVSCPKPEILEVMREITQLIQRSIHSDQYPDHGNDFIALFIPSSESRHLVKWLETNGGRNPALDHFRAHPATPCRGFIRAPSTYGRPYLFQRWCNADTTVGAGEIELECAPLPKRRNFLRPETLSEGAAPANISDGEAALLRTERFCAQDATVDRLPIEQARFGLFIPGLLQHIEMTLVAQRLCATILRTVQFTDLGLVITAISCPSAQWVTNYQRLEFIGDSVLKFVVSQQLFVGHPSWHEGYLTRARAKLTSNDTFAQAAVRLGLDSFIIAEPVRATGKSYSHPRISDTRPRNPSAEKRELSSKTLADVVEALVGAAYVDGGFPLARACMKVFLPDTELEPPEVEPSARPQLLSNSGTKLTNFIIAKVEIMIGYEFQDKGLLLEALTHPTCERDLQTESYQRLEFLGDAVLDMLVVSLLATEKVSVSQGDMTRIKAAMVNGHLLGFFCLDFSTEEEVTDVEEGGMGMGMGMRGADMAKTGLRHGAKGNGVFQFQTKVRREQRYLWQYMRFHNQELAMARERSLARHRQLQGDIRSALATGPCYPWVLLTRLNPDKFLSDMIESVIGAIFRDSRSDLQPCRRFLDRIGLAPYLRRVCVDRVDVEHPRNALQRIAGSEPVQWTVGVEREGEGDDEREGEGDHDHFHGPPSHLDQNPYKYHCTVSVNDEPLACVAGCLTKEEAMATAAEWAKNRMVERRKEREGSGQGEPGQIVGGM</sequence>
<feature type="domain" description="Dicer dsRNA-binding fold" evidence="20">
    <location>
        <begin position="513"/>
        <end position="608"/>
    </location>
</feature>
<dbReference type="OrthoDB" id="416741at2759"/>
<dbReference type="GO" id="GO:0005634">
    <property type="term" value="C:nucleus"/>
    <property type="evidence" value="ECO:0007669"/>
    <property type="project" value="TreeGrafter"/>
</dbReference>
<keyword evidence="6" id="KW-0547">Nucleotide-binding</keyword>
<evidence type="ECO:0000256" key="3">
    <source>
        <dbReference type="ARBA" id="ARBA00022721"/>
    </source>
</evidence>
<dbReference type="Pfam" id="PF00270">
    <property type="entry name" value="DEAD"/>
    <property type="match status" value="1"/>
</dbReference>
<dbReference type="GO" id="GO:0004525">
    <property type="term" value="F:ribonuclease III activity"/>
    <property type="evidence" value="ECO:0007669"/>
    <property type="project" value="InterPro"/>
</dbReference>
<evidence type="ECO:0000256" key="12">
    <source>
        <dbReference type="ARBA" id="ARBA00023118"/>
    </source>
</evidence>
<dbReference type="GO" id="GO:0051607">
    <property type="term" value="P:defense response to virus"/>
    <property type="evidence" value="ECO:0007669"/>
    <property type="project" value="UniProtKB-KW"/>
</dbReference>
<dbReference type="GO" id="GO:0030422">
    <property type="term" value="P:siRNA processing"/>
    <property type="evidence" value="ECO:0007669"/>
    <property type="project" value="TreeGrafter"/>
</dbReference>
<dbReference type="Pfam" id="PF00636">
    <property type="entry name" value="Ribonuclease_3"/>
    <property type="match status" value="2"/>
</dbReference>
<feature type="domain" description="Helicase ATP-binding" evidence="18">
    <location>
        <begin position="1"/>
        <end position="153"/>
    </location>
</feature>
<comment type="function">
    <text evidence="14">Dicer-like endonuclease involved in cleaving double-stranded RNA in the RNA interference (RNAi) pathway. Produces 21 to 25 bp dsRNAs (siRNAs) which target the selective destruction of homologous RNAs leading to sequence-specific suppression of gene expression, called post-transcriptional gene silencing (PTGS). Part of a broad host defense response against viral infection and transposons.</text>
</comment>
<evidence type="ECO:0000256" key="14">
    <source>
        <dbReference type="ARBA" id="ARBA00025403"/>
    </source>
</evidence>
<evidence type="ECO:0000259" key="19">
    <source>
        <dbReference type="PROSITE" id="PS51194"/>
    </source>
</evidence>
<evidence type="ECO:0000256" key="4">
    <source>
        <dbReference type="ARBA" id="ARBA00022723"/>
    </source>
</evidence>
<dbReference type="Gene3D" id="3.40.50.300">
    <property type="entry name" value="P-loop containing nucleotide triphosphate hydrolases"/>
    <property type="match status" value="2"/>
</dbReference>
<dbReference type="RefSeq" id="XP_007728670.1">
    <property type="nucleotide sequence ID" value="XM_007730480.1"/>
</dbReference>
<feature type="domain" description="RNase III" evidence="17">
    <location>
        <begin position="873"/>
        <end position="1017"/>
    </location>
</feature>
<keyword evidence="22" id="KW-1185">Reference proteome</keyword>
<evidence type="ECO:0008006" key="23">
    <source>
        <dbReference type="Google" id="ProtNLM"/>
    </source>
</evidence>
<evidence type="ECO:0000259" key="20">
    <source>
        <dbReference type="PROSITE" id="PS51327"/>
    </source>
</evidence>
<feature type="compositionally biased region" description="Gly residues" evidence="16">
    <location>
        <begin position="1397"/>
        <end position="1409"/>
    </location>
</feature>
<dbReference type="SUPFAM" id="SSF52540">
    <property type="entry name" value="P-loop containing nucleoside triphosphate hydrolases"/>
    <property type="match status" value="1"/>
</dbReference>
<feature type="region of interest" description="Disordered" evidence="16">
    <location>
        <begin position="1316"/>
        <end position="1346"/>
    </location>
</feature>
<dbReference type="Gene3D" id="3.30.160.380">
    <property type="entry name" value="Dicer dimerisation domain"/>
    <property type="match status" value="1"/>
</dbReference>
<dbReference type="EMBL" id="AMGY01000001">
    <property type="protein sequence ID" value="EXJ91780.1"/>
    <property type="molecule type" value="Genomic_DNA"/>
</dbReference>
<dbReference type="GO" id="GO:0004386">
    <property type="term" value="F:helicase activity"/>
    <property type="evidence" value="ECO:0007669"/>
    <property type="project" value="UniProtKB-KW"/>
</dbReference>
<dbReference type="HOGENOM" id="CLU_000907_4_6_1"/>
<dbReference type="InterPro" id="IPR036389">
    <property type="entry name" value="RNase_III_sf"/>
</dbReference>
<dbReference type="Pfam" id="PF00271">
    <property type="entry name" value="Helicase_C"/>
    <property type="match status" value="1"/>
</dbReference>
<dbReference type="PROSITE" id="PS50142">
    <property type="entry name" value="RNASE_3_2"/>
    <property type="match status" value="2"/>
</dbReference>
<comment type="caution">
    <text evidence="21">The sequence shown here is derived from an EMBL/GenBank/DDBJ whole genome shotgun (WGS) entry which is preliminary data.</text>
</comment>
<evidence type="ECO:0000256" key="6">
    <source>
        <dbReference type="ARBA" id="ARBA00022741"/>
    </source>
</evidence>
<proteinExistence type="inferred from homology"/>
<evidence type="ECO:0000256" key="5">
    <source>
        <dbReference type="ARBA" id="ARBA00022737"/>
    </source>
</evidence>
<dbReference type="eggNOG" id="KOG0701">
    <property type="taxonomic scope" value="Eukaryota"/>
</dbReference>
<evidence type="ECO:0000256" key="8">
    <source>
        <dbReference type="ARBA" id="ARBA00022806"/>
    </source>
</evidence>
<feature type="region of interest" description="Disordered" evidence="16">
    <location>
        <begin position="974"/>
        <end position="995"/>
    </location>
</feature>
<evidence type="ECO:0000313" key="22">
    <source>
        <dbReference type="Proteomes" id="UP000019478"/>
    </source>
</evidence>
<organism evidence="21 22">
    <name type="scientific">Capronia epimyces CBS 606.96</name>
    <dbReference type="NCBI Taxonomy" id="1182542"/>
    <lineage>
        <taxon>Eukaryota</taxon>
        <taxon>Fungi</taxon>
        <taxon>Dikarya</taxon>
        <taxon>Ascomycota</taxon>
        <taxon>Pezizomycotina</taxon>
        <taxon>Eurotiomycetes</taxon>
        <taxon>Chaetothyriomycetidae</taxon>
        <taxon>Chaetothyriales</taxon>
        <taxon>Herpotrichiellaceae</taxon>
        <taxon>Capronia</taxon>
    </lineage>
</organism>
<dbReference type="SUPFAM" id="SSF69065">
    <property type="entry name" value="RNase III domain-like"/>
    <property type="match status" value="2"/>
</dbReference>
<feature type="region of interest" description="Disordered" evidence="16">
    <location>
        <begin position="1388"/>
        <end position="1409"/>
    </location>
</feature>
<comment type="cofactor">
    <cofactor evidence="2">
        <name>Mg(2+)</name>
        <dbReference type="ChEBI" id="CHEBI:18420"/>
    </cofactor>
</comment>
<dbReference type="GO" id="GO:0050688">
    <property type="term" value="P:regulation of defense response to virus"/>
    <property type="evidence" value="ECO:0007669"/>
    <property type="project" value="UniProtKB-KW"/>
</dbReference>
<evidence type="ECO:0000256" key="13">
    <source>
        <dbReference type="ARBA" id="ARBA00023211"/>
    </source>
</evidence>
<dbReference type="PANTHER" id="PTHR14950:SF37">
    <property type="entry name" value="ENDORIBONUCLEASE DICER"/>
    <property type="match status" value="1"/>
</dbReference>
<keyword evidence="10" id="KW-0460">Magnesium</keyword>
<dbReference type="InterPro" id="IPR014001">
    <property type="entry name" value="Helicase_ATP-bd"/>
</dbReference>
<evidence type="ECO:0000259" key="17">
    <source>
        <dbReference type="PROSITE" id="PS50142"/>
    </source>
</evidence>
<comment type="cofactor">
    <cofactor evidence="1">
        <name>Mn(2+)</name>
        <dbReference type="ChEBI" id="CHEBI:29035"/>
    </cofactor>
</comment>
<keyword evidence="9" id="KW-0067">ATP-binding</keyword>
<accession>W9YQ27</accession>